<comment type="caution">
    <text evidence="13">The sequence shown here is derived from an EMBL/GenBank/DDBJ whole genome shotgun (WGS) entry which is preliminary data.</text>
</comment>
<dbReference type="PRINTS" id="PR00260">
    <property type="entry name" value="CHEMTRNSDUCR"/>
</dbReference>
<evidence type="ECO:0000256" key="9">
    <source>
        <dbReference type="ARBA" id="ARBA00029447"/>
    </source>
</evidence>
<proteinExistence type="inferred from homology"/>
<evidence type="ECO:0000256" key="2">
    <source>
        <dbReference type="ARBA" id="ARBA00022475"/>
    </source>
</evidence>
<feature type="transmembrane region" description="Helical" evidence="11">
    <location>
        <begin position="23"/>
        <end position="45"/>
    </location>
</feature>
<dbReference type="InterPro" id="IPR004089">
    <property type="entry name" value="MCPsignal_dom"/>
</dbReference>
<evidence type="ECO:0000259" key="12">
    <source>
        <dbReference type="PROSITE" id="PS50111"/>
    </source>
</evidence>
<dbReference type="Gene3D" id="1.10.287.950">
    <property type="entry name" value="Methyl-accepting chemotaxis protein"/>
    <property type="match status" value="1"/>
</dbReference>
<comment type="similarity">
    <text evidence="9">Belongs to the methyl-accepting chemotaxis (MCP) protein family.</text>
</comment>
<keyword evidence="7 11" id="KW-0472">Membrane</keyword>
<gene>
    <name evidence="13" type="ORF">E0L21_18715</name>
</gene>
<feature type="transmembrane region" description="Helical" evidence="11">
    <location>
        <begin position="203"/>
        <end position="220"/>
    </location>
</feature>
<keyword evidence="4" id="KW-0145">Chemotaxis</keyword>
<dbReference type="AlphaFoldDB" id="A0A4R0GU00"/>
<dbReference type="Pfam" id="PF00015">
    <property type="entry name" value="MCPsignal"/>
    <property type="match status" value="1"/>
</dbReference>
<dbReference type="InterPro" id="IPR004090">
    <property type="entry name" value="Chemotax_Me-accpt_rcpt"/>
</dbReference>
<evidence type="ECO:0000256" key="5">
    <source>
        <dbReference type="ARBA" id="ARBA00022692"/>
    </source>
</evidence>
<dbReference type="Proteomes" id="UP000291793">
    <property type="component" value="Unassembled WGS sequence"/>
</dbReference>
<dbReference type="Gene3D" id="3.30.450.20">
    <property type="entry name" value="PAS domain"/>
    <property type="match status" value="1"/>
</dbReference>
<dbReference type="GO" id="GO:0004888">
    <property type="term" value="F:transmembrane signaling receptor activity"/>
    <property type="evidence" value="ECO:0007669"/>
    <property type="project" value="InterPro"/>
</dbReference>
<organism evidence="13 14">
    <name type="scientific">Kosakonia quasisacchari</name>
    <dbReference type="NCBI Taxonomy" id="2529380"/>
    <lineage>
        <taxon>Bacteria</taxon>
        <taxon>Pseudomonadati</taxon>
        <taxon>Pseudomonadota</taxon>
        <taxon>Gammaproteobacteria</taxon>
        <taxon>Enterobacterales</taxon>
        <taxon>Enterobacteriaceae</taxon>
        <taxon>Kosakonia</taxon>
    </lineage>
</organism>
<dbReference type="EMBL" id="SJOP01000019">
    <property type="protein sequence ID" value="TCC01201.1"/>
    <property type="molecule type" value="Genomic_DNA"/>
</dbReference>
<dbReference type="Pfam" id="PF17200">
    <property type="entry name" value="sCache_2"/>
    <property type="match status" value="1"/>
</dbReference>
<dbReference type="PANTHER" id="PTHR43531:SF14">
    <property type="entry name" value="METHYL-ACCEPTING CHEMOTAXIS PROTEIN I-RELATED"/>
    <property type="match status" value="1"/>
</dbReference>
<feature type="domain" description="Methyl-accepting transducer" evidence="12">
    <location>
        <begin position="282"/>
        <end position="511"/>
    </location>
</feature>
<dbReference type="OrthoDB" id="2489132at2"/>
<evidence type="ECO:0000256" key="3">
    <source>
        <dbReference type="ARBA" id="ARBA00022481"/>
    </source>
</evidence>
<evidence type="ECO:0000256" key="10">
    <source>
        <dbReference type="PROSITE-ProRule" id="PRU00284"/>
    </source>
</evidence>
<evidence type="ECO:0000256" key="1">
    <source>
        <dbReference type="ARBA" id="ARBA00004429"/>
    </source>
</evidence>
<dbReference type="InterPro" id="IPR051310">
    <property type="entry name" value="MCP_chemotaxis"/>
</dbReference>
<dbReference type="SUPFAM" id="SSF58104">
    <property type="entry name" value="Methyl-accepting chemotaxis protein (MCP) signaling domain"/>
    <property type="match status" value="1"/>
</dbReference>
<accession>A0A4R0GU00</accession>
<dbReference type="FunFam" id="1.10.287.950:FF:000001">
    <property type="entry name" value="Methyl-accepting chemotaxis sensory transducer"/>
    <property type="match status" value="1"/>
</dbReference>
<evidence type="ECO:0000256" key="8">
    <source>
        <dbReference type="ARBA" id="ARBA00023224"/>
    </source>
</evidence>
<comment type="subcellular location">
    <subcellularLocation>
        <location evidence="1">Cell inner membrane</location>
        <topology evidence="1">Multi-pass membrane protein</topology>
    </subcellularLocation>
</comment>
<dbReference type="CDD" id="cd11386">
    <property type="entry name" value="MCP_signal"/>
    <property type="match status" value="1"/>
</dbReference>
<reference evidence="13 14" key="1">
    <citation type="submission" date="2019-02" db="EMBL/GenBank/DDBJ databases">
        <title>The draft genome of Kosakonia quasisacchari strain WCHKQ120001.</title>
        <authorList>
            <person name="Wang C."/>
            <person name="Feng Y."/>
            <person name="Zong Z."/>
        </authorList>
    </citation>
    <scope>NUCLEOTIDE SEQUENCE [LARGE SCALE GENOMIC DNA]</scope>
    <source>
        <strain evidence="13 14">WCHKQ120001</strain>
    </source>
</reference>
<evidence type="ECO:0000313" key="14">
    <source>
        <dbReference type="Proteomes" id="UP000291793"/>
    </source>
</evidence>
<evidence type="ECO:0000256" key="7">
    <source>
        <dbReference type="ARBA" id="ARBA00023136"/>
    </source>
</evidence>
<sequence length="528" mass="56802">MLYPPYKTTIGTHAMKLSLAQKLWLPLIVALVCLAGTLLYSSFTVKEDQLALRKNELQHVSQLALSIVKTQAALADKGAITQQEAQQRATQLIKDLRYGEAGYFTILNTQAQVIMHPINAKLIGQGPEVIDANGVYIFRDMVAVTRNNEGGFTAYVFPRPGDTQAQPKIAYSIPWTPWGWIITTGLYVDDIDAAFRVSLYQNLIEFVAISILLSVIVYLINRGTLLALGGEPRYAVDVAARIAAGDLSQTVDKKAGDSSSLIHEMGVMREQLTAVIKDIREGAEIINTSTHDIVAGNQQIASHSEQQAVSLERTSSSMEQITAAVKQNAENAGQARHLASEAVDIASRGGVVMQSMNETMNGISESAGKIASIIEVVNGIAFQTNILALNAAVEAARAGEQGRGFAVVAGEVRSLSLRSSQAAQEIKGLVEESVTRVNNGSSQIKVAGSSIDEMIVAVRRVSDIMSEISVATEEQSKGISHVNEAIVQIDAVTQQNTSLVQHAVSAASALEEQTRRLTQTVAFFNTGR</sequence>
<dbReference type="GO" id="GO:0007165">
    <property type="term" value="P:signal transduction"/>
    <property type="evidence" value="ECO:0007669"/>
    <property type="project" value="UniProtKB-KW"/>
</dbReference>
<evidence type="ECO:0000256" key="6">
    <source>
        <dbReference type="ARBA" id="ARBA00022989"/>
    </source>
</evidence>
<protein>
    <submittedName>
        <fullName evidence="13">Methyl-accepting chemotaxis protein</fullName>
    </submittedName>
</protein>
<keyword evidence="8 10" id="KW-0807">Transducer</keyword>
<dbReference type="PANTHER" id="PTHR43531">
    <property type="entry name" value="PROTEIN ICFG"/>
    <property type="match status" value="1"/>
</dbReference>
<dbReference type="PROSITE" id="PS50111">
    <property type="entry name" value="CHEMOTAXIS_TRANSDUC_2"/>
    <property type="match status" value="1"/>
</dbReference>
<evidence type="ECO:0000256" key="4">
    <source>
        <dbReference type="ARBA" id="ARBA00022500"/>
    </source>
</evidence>
<dbReference type="SMART" id="SM01049">
    <property type="entry name" value="Cache_2"/>
    <property type="match status" value="1"/>
</dbReference>
<keyword evidence="5 11" id="KW-0812">Transmembrane</keyword>
<evidence type="ECO:0000313" key="13">
    <source>
        <dbReference type="EMBL" id="TCC01201.1"/>
    </source>
</evidence>
<name>A0A4R0GU00_9ENTR</name>
<keyword evidence="3" id="KW-0488">Methylation</keyword>
<dbReference type="GO" id="GO:0005886">
    <property type="term" value="C:plasma membrane"/>
    <property type="evidence" value="ECO:0007669"/>
    <property type="project" value="UniProtKB-SubCell"/>
</dbReference>
<keyword evidence="2" id="KW-1003">Cell membrane</keyword>
<dbReference type="SMART" id="SM00283">
    <property type="entry name" value="MA"/>
    <property type="match status" value="1"/>
</dbReference>
<dbReference type="GO" id="GO:0006935">
    <property type="term" value="P:chemotaxis"/>
    <property type="evidence" value="ECO:0007669"/>
    <property type="project" value="UniProtKB-KW"/>
</dbReference>
<keyword evidence="6 11" id="KW-1133">Transmembrane helix</keyword>
<dbReference type="InterPro" id="IPR033480">
    <property type="entry name" value="sCache_2"/>
</dbReference>
<keyword evidence="14" id="KW-1185">Reference proteome</keyword>
<evidence type="ECO:0000256" key="11">
    <source>
        <dbReference type="SAM" id="Phobius"/>
    </source>
</evidence>